<dbReference type="Gene3D" id="3.30.420.10">
    <property type="entry name" value="Ribonuclease H-like superfamily/Ribonuclease H"/>
    <property type="match status" value="1"/>
</dbReference>
<accession>A0A7T8KG90</accession>
<evidence type="ECO:0000313" key="1">
    <source>
        <dbReference type="EMBL" id="QQP55351.1"/>
    </source>
</evidence>
<sequence length="58" mass="6655">FRLNAAMHIEKLRTKLLPWVQATFPNQEVVLQHDGAPIHTAKSTHNFSSESIPFWGKK</sequence>
<keyword evidence="2" id="KW-1185">Reference proteome</keyword>
<dbReference type="GO" id="GO:0003676">
    <property type="term" value="F:nucleic acid binding"/>
    <property type="evidence" value="ECO:0007669"/>
    <property type="project" value="InterPro"/>
</dbReference>
<dbReference type="AlphaFoldDB" id="A0A7T8KG90"/>
<evidence type="ECO:0008006" key="3">
    <source>
        <dbReference type="Google" id="ProtNLM"/>
    </source>
</evidence>
<feature type="non-terminal residue" evidence="1">
    <location>
        <position position="58"/>
    </location>
</feature>
<organism evidence="1 2">
    <name type="scientific">Caligus rogercresseyi</name>
    <name type="common">Sea louse</name>
    <dbReference type="NCBI Taxonomy" id="217165"/>
    <lineage>
        <taxon>Eukaryota</taxon>
        <taxon>Metazoa</taxon>
        <taxon>Ecdysozoa</taxon>
        <taxon>Arthropoda</taxon>
        <taxon>Crustacea</taxon>
        <taxon>Multicrustacea</taxon>
        <taxon>Hexanauplia</taxon>
        <taxon>Copepoda</taxon>
        <taxon>Siphonostomatoida</taxon>
        <taxon>Caligidae</taxon>
        <taxon>Caligus</taxon>
    </lineage>
</organism>
<reference evidence="2" key="1">
    <citation type="submission" date="2021-01" db="EMBL/GenBank/DDBJ databases">
        <title>Caligus Genome Assembly.</title>
        <authorList>
            <person name="Gallardo-Escarate C."/>
        </authorList>
    </citation>
    <scope>NUCLEOTIDE SEQUENCE [LARGE SCALE GENOMIC DNA]</scope>
</reference>
<protein>
    <recommendedName>
        <fullName evidence="3">Transposase</fullName>
    </recommendedName>
</protein>
<gene>
    <name evidence="1" type="ORF">FKW44_008498</name>
</gene>
<name>A0A7T8KG90_CALRO</name>
<proteinExistence type="predicted"/>
<dbReference type="Proteomes" id="UP000595437">
    <property type="component" value="Chromosome 5"/>
</dbReference>
<feature type="non-terminal residue" evidence="1">
    <location>
        <position position="1"/>
    </location>
</feature>
<dbReference type="OrthoDB" id="9996331at2759"/>
<dbReference type="InterPro" id="IPR036397">
    <property type="entry name" value="RNaseH_sf"/>
</dbReference>
<evidence type="ECO:0000313" key="2">
    <source>
        <dbReference type="Proteomes" id="UP000595437"/>
    </source>
</evidence>
<dbReference type="EMBL" id="CP045894">
    <property type="protein sequence ID" value="QQP55351.1"/>
    <property type="molecule type" value="Genomic_DNA"/>
</dbReference>